<keyword evidence="1" id="KW-0472">Membrane</keyword>
<keyword evidence="1" id="KW-0812">Transmembrane</keyword>
<evidence type="ECO:0000256" key="1">
    <source>
        <dbReference type="SAM" id="Phobius"/>
    </source>
</evidence>
<dbReference type="EMBL" id="LNYU01000081">
    <property type="protein sequence ID" value="KTD56781.1"/>
    <property type="molecule type" value="Genomic_DNA"/>
</dbReference>
<comment type="caution">
    <text evidence="2">The sequence shown here is derived from an EMBL/GenBank/DDBJ whole genome shotgun (WGS) entry which is preliminary data.</text>
</comment>
<accession>A0A0W0YIK4</accession>
<dbReference type="STRING" id="45074.Lsan_2941"/>
<evidence type="ECO:0000313" key="3">
    <source>
        <dbReference type="Proteomes" id="UP000054703"/>
    </source>
</evidence>
<dbReference type="Proteomes" id="UP000054703">
    <property type="component" value="Unassembled WGS sequence"/>
</dbReference>
<dbReference type="AlphaFoldDB" id="A0A0W0YIK4"/>
<dbReference type="PATRIC" id="fig|45074.5.peg.3164"/>
<dbReference type="RefSeq" id="WP_058514901.1">
    <property type="nucleotide sequence ID" value="NZ_CAAAIH010000028.1"/>
</dbReference>
<dbReference type="GO" id="GO:0005886">
    <property type="term" value="C:plasma membrane"/>
    <property type="evidence" value="ECO:0007669"/>
    <property type="project" value="InterPro"/>
</dbReference>
<dbReference type="OrthoDB" id="5636010at2"/>
<protein>
    <submittedName>
        <fullName evidence="2">Inner membrane protein</fullName>
    </submittedName>
</protein>
<organism evidence="2 3">
    <name type="scientific">Legionella santicrucis</name>
    <dbReference type="NCBI Taxonomy" id="45074"/>
    <lineage>
        <taxon>Bacteria</taxon>
        <taxon>Pseudomonadati</taxon>
        <taxon>Pseudomonadota</taxon>
        <taxon>Gammaproteobacteria</taxon>
        <taxon>Legionellales</taxon>
        <taxon>Legionellaceae</taxon>
        <taxon>Legionella</taxon>
    </lineage>
</organism>
<proteinExistence type="predicted"/>
<evidence type="ECO:0000313" key="2">
    <source>
        <dbReference type="EMBL" id="KTD56781.1"/>
    </source>
</evidence>
<dbReference type="GO" id="GO:0022857">
    <property type="term" value="F:transmembrane transporter activity"/>
    <property type="evidence" value="ECO:0007669"/>
    <property type="project" value="InterPro"/>
</dbReference>
<keyword evidence="3" id="KW-1185">Reference proteome</keyword>
<keyword evidence="1" id="KW-1133">Transmembrane helix</keyword>
<feature type="transmembrane region" description="Helical" evidence="1">
    <location>
        <begin position="130"/>
        <end position="151"/>
    </location>
</feature>
<sequence length="341" mass="39192">MGFDSQKLLRSMRLSLAYLIIFWITTYLVIPEPGWCYVTALSVLFEYSTVGGVLTKSFLRITATLSAVIYSIIIVYFFANIAILNLIALIGGIFIYAYFFMGSKFQYGGFLGNLTLVMMLINYNNLDVVVLRPFNIIIGLIIALSLMRYFYPQYARDLVIRTLADMLLQLINILNDFLNKSQSVQTIKDNFLVHENKFLTDLTNFNRFNDEARFETRKAPSFTSKNTSALVYTKRIYHLVSVLVFHLANDELRSHIIIDDNITQVRDYLSVLRVRLLNVEPPVLPQSAPLVLNKIKKDSLKEDDPEVFLDIMFVELGKELGQLNQIIDDVLLIRSNKYCLT</sequence>
<reference evidence="2 3" key="1">
    <citation type="submission" date="2015-11" db="EMBL/GenBank/DDBJ databases">
        <title>Genomic analysis of 38 Legionella species identifies large and diverse effector repertoires.</title>
        <authorList>
            <person name="Burstein D."/>
            <person name="Amaro F."/>
            <person name="Zusman T."/>
            <person name="Lifshitz Z."/>
            <person name="Cohen O."/>
            <person name="Gilbert J.A."/>
            <person name="Pupko T."/>
            <person name="Shuman H.A."/>
            <person name="Segal G."/>
        </authorList>
    </citation>
    <scope>NUCLEOTIDE SEQUENCE [LARGE SCALE GENOMIC DNA]</scope>
    <source>
        <strain evidence="2 3">SC-63-C7</strain>
    </source>
</reference>
<gene>
    <name evidence="2" type="primary">yeeA_2</name>
    <name evidence="2" type="ORF">Lsan_2941</name>
</gene>
<feature type="transmembrane region" description="Helical" evidence="1">
    <location>
        <begin position="67"/>
        <end position="99"/>
    </location>
</feature>
<dbReference type="InterPro" id="IPR006726">
    <property type="entry name" value="PHBA_efflux_AaeB/fusaric-R"/>
</dbReference>
<name>A0A0W0YIK4_9GAMM</name>
<dbReference type="Pfam" id="PF04632">
    <property type="entry name" value="FUSC"/>
    <property type="match status" value="1"/>
</dbReference>